<dbReference type="EMBL" id="FR872658">
    <property type="protein sequence ID" value="CCB91866.1"/>
    <property type="molecule type" value="Genomic_DNA"/>
</dbReference>
<proteinExistence type="predicted"/>
<organism evidence="1">
    <name type="scientific">Waddlia chondrophila 2032/99</name>
    <dbReference type="NCBI Taxonomy" id="765953"/>
    <lineage>
        <taxon>Bacteria</taxon>
        <taxon>Pseudomonadati</taxon>
        <taxon>Chlamydiota</taxon>
        <taxon>Chlamydiia</taxon>
        <taxon>Parachlamydiales</taxon>
        <taxon>Waddliaceae</taxon>
        <taxon>Waddlia</taxon>
    </lineage>
</organism>
<gene>
    <name evidence="1" type="ORF">WCH_AA00210</name>
</gene>
<sequence length="25" mass="3098">MHKYVLLHHEEDLKANFLDFQGKHF</sequence>
<name>F8LEF0_9BACT</name>
<accession>F8LEF0</accession>
<evidence type="ECO:0000313" key="1">
    <source>
        <dbReference type="EMBL" id="CCB91866.1"/>
    </source>
</evidence>
<protein>
    <submittedName>
        <fullName evidence="1">Uncharacterized protein</fullName>
    </submittedName>
</protein>
<reference evidence="1" key="1">
    <citation type="submission" date="2011-05" db="EMBL/GenBank/DDBJ databases">
        <title>Unity in variety -- the pan-genome of the Chlamydiae.</title>
        <authorList>
            <person name="Collingro A."/>
            <person name="Tischler P."/>
            <person name="Weinmaier T."/>
            <person name="Penz T."/>
            <person name="Heinz E."/>
            <person name="Brunham R.C."/>
            <person name="Read T.D."/>
            <person name="Bavoil P.M."/>
            <person name="Sachse K."/>
            <person name="Kahane S."/>
            <person name="Friedman M.G."/>
            <person name="Rattei T."/>
            <person name="Myers G.S.A."/>
            <person name="Horn M."/>
        </authorList>
    </citation>
    <scope>NUCLEOTIDE SEQUENCE</scope>
    <source>
        <strain evidence="1">2032/99</strain>
    </source>
</reference>
<dbReference type="AlphaFoldDB" id="F8LEF0"/>